<dbReference type="InterPro" id="IPR047128">
    <property type="entry name" value="PhyH"/>
</dbReference>
<dbReference type="RefSeq" id="XP_002426768.1">
    <property type="nucleotide sequence ID" value="XM_002426723.1"/>
</dbReference>
<dbReference type="CTD" id="8238977"/>
<dbReference type="Pfam" id="PF05721">
    <property type="entry name" value="PhyH"/>
    <property type="match status" value="1"/>
</dbReference>
<accession>E0VKX4</accession>
<evidence type="ECO:0000256" key="2">
    <source>
        <dbReference type="ARBA" id="ARBA00034809"/>
    </source>
</evidence>
<evidence type="ECO:0000256" key="3">
    <source>
        <dbReference type="ARBA" id="ARBA00034921"/>
    </source>
</evidence>
<dbReference type="GO" id="GO:0048244">
    <property type="term" value="F:phytanoyl-CoA dioxygenase activity"/>
    <property type="evidence" value="ECO:0007669"/>
    <property type="project" value="UniProtKB-EC"/>
</dbReference>
<dbReference type="AlphaFoldDB" id="E0VKX4"/>
<dbReference type="InParanoid" id="E0VKX4"/>
<keyword evidence="5" id="KW-0223">Dioxygenase</keyword>
<dbReference type="PANTHER" id="PTHR21308:SF1">
    <property type="entry name" value="PHYTANOYL-COA DIOXYGENASE, PEROXISOMAL"/>
    <property type="match status" value="1"/>
</dbReference>
<organism>
    <name type="scientific">Pediculus humanus subsp. corporis</name>
    <name type="common">Body louse</name>
    <dbReference type="NCBI Taxonomy" id="121224"/>
    <lineage>
        <taxon>Eukaryota</taxon>
        <taxon>Metazoa</taxon>
        <taxon>Ecdysozoa</taxon>
        <taxon>Arthropoda</taxon>
        <taxon>Hexapoda</taxon>
        <taxon>Insecta</taxon>
        <taxon>Pterygota</taxon>
        <taxon>Neoptera</taxon>
        <taxon>Paraneoptera</taxon>
        <taxon>Psocodea</taxon>
        <taxon>Troctomorpha</taxon>
        <taxon>Phthiraptera</taxon>
        <taxon>Anoplura</taxon>
        <taxon>Pediculidae</taxon>
        <taxon>Pediculus</taxon>
    </lineage>
</organism>
<dbReference type="KEGG" id="phu:Phum_PHUM274820"/>
<protein>
    <recommendedName>
        <fullName evidence="2">phytanoyl-CoA dioxygenase</fullName>
        <ecNumber evidence="2">1.14.11.18</ecNumber>
    </recommendedName>
    <alternativeName>
        <fullName evidence="3">Phytanic acid oxidase</fullName>
    </alternativeName>
    <alternativeName>
        <fullName evidence="4">Phytanoyl-CoA alpha-hydroxylase</fullName>
    </alternativeName>
</protein>
<dbReference type="HOGENOM" id="CLU_060877_0_0_1"/>
<dbReference type="EMBL" id="DS235255">
    <property type="protein sequence ID" value="EEB14030.1"/>
    <property type="molecule type" value="Genomic_DNA"/>
</dbReference>
<evidence type="ECO:0000313" key="7">
    <source>
        <dbReference type="Proteomes" id="UP000009046"/>
    </source>
</evidence>
<keyword evidence="7" id="KW-1185">Reference proteome</keyword>
<dbReference type="VEuPathDB" id="VectorBase:PHUM274820"/>
<dbReference type="EMBL" id="AAZO01003181">
    <property type="status" value="NOT_ANNOTATED_CDS"/>
    <property type="molecule type" value="Genomic_DNA"/>
</dbReference>
<keyword evidence="5" id="KW-0560">Oxidoreductase</keyword>
<dbReference type="SUPFAM" id="SSF51197">
    <property type="entry name" value="Clavaminate synthase-like"/>
    <property type="match status" value="1"/>
</dbReference>
<evidence type="ECO:0000313" key="6">
    <source>
        <dbReference type="EnsemblMetazoa" id="PHUM274820-PA"/>
    </source>
</evidence>
<dbReference type="EnsemblMetazoa" id="PHUM274820-RA">
    <property type="protein sequence ID" value="PHUM274820-PA"/>
    <property type="gene ID" value="PHUM274820"/>
</dbReference>
<dbReference type="PANTHER" id="PTHR21308">
    <property type="entry name" value="PHYTANOYL-COA ALPHA-HYDROXYLASE"/>
    <property type="match status" value="1"/>
</dbReference>
<reference evidence="6" key="3">
    <citation type="submission" date="2021-02" db="UniProtKB">
        <authorList>
            <consortium name="EnsemblMetazoa"/>
        </authorList>
    </citation>
    <scope>IDENTIFICATION</scope>
    <source>
        <strain evidence="6">USDA</strain>
    </source>
</reference>
<dbReference type="Gene3D" id="2.60.120.620">
    <property type="entry name" value="q2cbj1_9rhob like domain"/>
    <property type="match status" value="1"/>
</dbReference>
<dbReference type="OMA" id="CCAWTAM"/>
<proteinExistence type="inferred from homology"/>
<sequence>MNKMSSELKFEYTLNNDKLTIEQRQFYEDNGYLVLEKMIDHNLVKKCVERFRDICNGKIDKGSMTLMKDISLAKTDAKGEYLYNKVQDIVWDEIFSQYITCDKLLDYVECFTGPNISAMHSMLINKPPDSGVMTSIHPLHQDLYYFPFRPSNRIVGVWTALEKVTVENGCLIVTPGSHKTKLLEHGYPKDQVNKAYHGIINPKDYKVVKLEMTEGDTVFFHPLLIHGSGPNITRGFRKAISCHYSTSDYYFVDVKGTLQENIANEIIEMAKKKGFELTFFDVWKYRSRIVRGKVFSQL</sequence>
<evidence type="ECO:0000313" key="5">
    <source>
        <dbReference type="EMBL" id="EEB14030.1"/>
    </source>
</evidence>
<dbReference type="eggNOG" id="KOG3290">
    <property type="taxonomic scope" value="Eukaryota"/>
</dbReference>
<dbReference type="STRING" id="121224.E0VKX4"/>
<reference evidence="5" key="2">
    <citation type="submission" date="2007-04" db="EMBL/GenBank/DDBJ databases">
        <title>The genome of the human body louse.</title>
        <authorList>
            <consortium name="The Human Body Louse Genome Consortium"/>
            <person name="Kirkness E."/>
            <person name="Walenz B."/>
            <person name="Hass B."/>
            <person name="Bruggner R."/>
            <person name="Strausberg R."/>
        </authorList>
    </citation>
    <scope>NUCLEOTIDE SEQUENCE</scope>
    <source>
        <strain evidence="5">USDA</strain>
    </source>
</reference>
<evidence type="ECO:0000256" key="4">
    <source>
        <dbReference type="ARBA" id="ARBA00034924"/>
    </source>
</evidence>
<evidence type="ECO:0000256" key="1">
    <source>
        <dbReference type="ARBA" id="ARBA00005830"/>
    </source>
</evidence>
<dbReference type="Proteomes" id="UP000009046">
    <property type="component" value="Unassembled WGS sequence"/>
</dbReference>
<dbReference type="OrthoDB" id="2328924at2759"/>
<comment type="similarity">
    <text evidence="1">Belongs to the PhyH family.</text>
</comment>
<dbReference type="EC" id="1.14.11.18" evidence="2"/>
<name>E0VKX4_PEDHC</name>
<dbReference type="GO" id="GO:0001561">
    <property type="term" value="P:fatty acid alpha-oxidation"/>
    <property type="evidence" value="ECO:0007669"/>
    <property type="project" value="InterPro"/>
</dbReference>
<gene>
    <name evidence="6" type="primary">8238977</name>
    <name evidence="5" type="ORF">Phum_PHUM274820</name>
</gene>
<reference evidence="5" key="1">
    <citation type="submission" date="2007-04" db="EMBL/GenBank/DDBJ databases">
        <title>Annotation of Pediculus humanus corporis strain USDA.</title>
        <authorList>
            <person name="Kirkness E."/>
            <person name="Hannick L."/>
            <person name="Hass B."/>
            <person name="Bruggner R."/>
            <person name="Lawson D."/>
            <person name="Bidwell S."/>
            <person name="Joardar V."/>
            <person name="Caler E."/>
            <person name="Walenz B."/>
            <person name="Inman J."/>
            <person name="Schobel S."/>
            <person name="Galinsky K."/>
            <person name="Amedeo P."/>
            <person name="Strausberg R."/>
        </authorList>
    </citation>
    <scope>NUCLEOTIDE SEQUENCE</scope>
    <source>
        <strain evidence="5">USDA</strain>
    </source>
</reference>
<dbReference type="GeneID" id="8238977"/>
<dbReference type="InterPro" id="IPR008775">
    <property type="entry name" value="Phytyl_CoA_dOase-like"/>
</dbReference>